<evidence type="ECO:0000313" key="3">
    <source>
        <dbReference type="Proteomes" id="UP001623348"/>
    </source>
</evidence>
<dbReference type="AlphaFoldDB" id="A0ABC9WVM2"/>
<gene>
    <name evidence="2" type="ORF">GRJ2_001408100</name>
</gene>
<keyword evidence="1" id="KW-0812">Transmembrane</keyword>
<feature type="transmembrane region" description="Helical" evidence="1">
    <location>
        <begin position="12"/>
        <end position="34"/>
    </location>
</feature>
<evidence type="ECO:0000256" key="1">
    <source>
        <dbReference type="SAM" id="Phobius"/>
    </source>
</evidence>
<keyword evidence="1" id="KW-0472">Membrane</keyword>
<dbReference type="Proteomes" id="UP001623348">
    <property type="component" value="Unassembled WGS sequence"/>
</dbReference>
<comment type="caution">
    <text evidence="2">The sequence shown here is derived from an EMBL/GenBank/DDBJ whole genome shotgun (WGS) entry which is preliminary data.</text>
</comment>
<proteinExistence type="predicted"/>
<dbReference type="EMBL" id="BAAFJT010000004">
    <property type="protein sequence ID" value="GAB0189428.1"/>
    <property type="molecule type" value="Genomic_DNA"/>
</dbReference>
<keyword evidence="1" id="KW-1133">Transmembrane helix</keyword>
<protein>
    <submittedName>
        <fullName evidence="2">Uncharacterized protein</fullName>
    </submittedName>
</protein>
<reference evidence="2 3" key="1">
    <citation type="submission" date="2024-06" db="EMBL/GenBank/DDBJ databases">
        <title>The draft genome of Grus japonensis, version 3.</title>
        <authorList>
            <person name="Nabeshima K."/>
            <person name="Suzuki S."/>
            <person name="Onuma M."/>
        </authorList>
    </citation>
    <scope>NUCLEOTIDE SEQUENCE [LARGE SCALE GENOMIC DNA]</scope>
    <source>
        <strain evidence="2 3">451A</strain>
    </source>
</reference>
<accession>A0ABC9WVM2</accession>
<sequence length="68" mass="7209">MAGPSHSLYHPSYTYATVWIASVICSAFAAGGFFSPAFALPTCSDPTSSCSPLSVRTAHRLFPQESPK</sequence>
<keyword evidence="3" id="KW-1185">Reference proteome</keyword>
<organism evidence="2 3">
    <name type="scientific">Grus japonensis</name>
    <name type="common">Japanese crane</name>
    <name type="synonym">Red-crowned crane</name>
    <dbReference type="NCBI Taxonomy" id="30415"/>
    <lineage>
        <taxon>Eukaryota</taxon>
        <taxon>Metazoa</taxon>
        <taxon>Chordata</taxon>
        <taxon>Craniata</taxon>
        <taxon>Vertebrata</taxon>
        <taxon>Euteleostomi</taxon>
        <taxon>Archelosauria</taxon>
        <taxon>Archosauria</taxon>
        <taxon>Dinosauria</taxon>
        <taxon>Saurischia</taxon>
        <taxon>Theropoda</taxon>
        <taxon>Coelurosauria</taxon>
        <taxon>Aves</taxon>
        <taxon>Neognathae</taxon>
        <taxon>Neoaves</taxon>
        <taxon>Gruiformes</taxon>
        <taxon>Gruidae</taxon>
        <taxon>Grus</taxon>
    </lineage>
</organism>
<name>A0ABC9WVM2_GRUJA</name>
<evidence type="ECO:0000313" key="2">
    <source>
        <dbReference type="EMBL" id="GAB0189428.1"/>
    </source>
</evidence>